<evidence type="ECO:0000313" key="2">
    <source>
        <dbReference type="Proteomes" id="UP001626537"/>
    </source>
</evidence>
<name>A0ABZ0I0F0_9GAMM</name>
<proteinExistence type="predicted"/>
<dbReference type="Proteomes" id="UP001626537">
    <property type="component" value="Chromosome"/>
</dbReference>
<sequence>MDLREQTYEQEELSAQERLWRFATAVYAKPGVAQACIAAQEEWAVDVNLMLYVSWCAREARRLGAEDIRRAQDRCGQWRERVILPLRQQRVAWREQKSRAVEYAAIKQLELDAERTQLDLLATLSEEGARAPSANGQDSQEEAVLLLKHLQVLAAHYGLPKEAFGPFLKALNTP</sequence>
<dbReference type="Pfam" id="PF09523">
    <property type="entry name" value="DUF2390"/>
    <property type="match status" value="1"/>
</dbReference>
<organism evidence="1 2">
    <name type="scientific">Congregibacter variabilis</name>
    <dbReference type="NCBI Taxonomy" id="3081200"/>
    <lineage>
        <taxon>Bacteria</taxon>
        <taxon>Pseudomonadati</taxon>
        <taxon>Pseudomonadota</taxon>
        <taxon>Gammaproteobacteria</taxon>
        <taxon>Cellvibrionales</taxon>
        <taxon>Halieaceae</taxon>
        <taxon>Congregibacter</taxon>
    </lineage>
</organism>
<reference evidence="1 2" key="1">
    <citation type="submission" date="2023-10" db="EMBL/GenBank/DDBJ databases">
        <title>Two novel species belonging to the OM43/NOR5 clade.</title>
        <authorList>
            <person name="Park M."/>
        </authorList>
    </citation>
    <scope>NUCLEOTIDE SEQUENCE [LARGE SCALE GENOMIC DNA]</scope>
    <source>
        <strain evidence="1 2">IMCC43200</strain>
    </source>
</reference>
<dbReference type="InterPro" id="IPR012659">
    <property type="entry name" value="CHP02444"/>
</dbReference>
<protein>
    <submittedName>
        <fullName evidence="1">TIGR02444 family protein</fullName>
    </submittedName>
</protein>
<dbReference type="NCBIfam" id="TIGR02444">
    <property type="entry name" value="TIGR02444 family protein"/>
    <property type="match status" value="1"/>
</dbReference>
<dbReference type="EMBL" id="CP136864">
    <property type="protein sequence ID" value="WOJ92040.1"/>
    <property type="molecule type" value="Genomic_DNA"/>
</dbReference>
<evidence type="ECO:0000313" key="1">
    <source>
        <dbReference type="EMBL" id="WOJ92040.1"/>
    </source>
</evidence>
<keyword evidence="2" id="KW-1185">Reference proteome</keyword>
<dbReference type="RefSeq" id="WP_407346608.1">
    <property type="nucleotide sequence ID" value="NZ_CP136864.1"/>
</dbReference>
<accession>A0ABZ0I0F0</accession>
<gene>
    <name evidence="1" type="ORF">R0135_09600</name>
</gene>